<protein>
    <recommendedName>
        <fullName evidence="4">Kelch repeat-containing protein</fullName>
    </recommendedName>
</protein>
<name>A0A1Z4LMJ2_9CYAN</name>
<dbReference type="PANTHER" id="PTHR36220">
    <property type="entry name" value="UNNAMED PRODUCT"/>
    <property type="match status" value="1"/>
</dbReference>
<dbReference type="AlphaFoldDB" id="A0A1Z4LMJ2"/>
<keyword evidence="3" id="KW-1185">Reference proteome</keyword>
<keyword evidence="1" id="KW-0812">Transmembrane</keyword>
<dbReference type="InterPro" id="IPR011043">
    <property type="entry name" value="Gal_Oxase/kelch_b-propeller"/>
</dbReference>
<evidence type="ECO:0000313" key="2">
    <source>
        <dbReference type="EMBL" id="BAY82443.1"/>
    </source>
</evidence>
<sequence>MITSFITGLITIFWFYTVLIFRFFIFISIPIFYPAYIKIKAMVWEPILIPLIFPLLANIKWVERAKIIFSIGGSEFQFDNQVSISGNTAVIAVEEKSAPESKFFRPIIYIYIRKENSWELQTKLFVAGTQVAINGNTIMVGQRFCVNEHQRYFPIQIFTCSDDTWSLQTQLTLPQPAKFNLSIKAIALKADTAVFLTHGKVYVFRNQPDTNNWNQEAEFNAYGRTVAIDGNTIIVGGGKSAYVFVRNSATNNWSQQAELSPMAEDDKSPNNVGIFGNTVVVGRPGIRNDRGAVDLYERDSETGEWFQQNRFFPSEVPWNIAYGFGGSVAIDNNTIVIGASRKHLICSDWVQLTKSETSAYIIERNSQTGKWSQPVKLLPKDHKQVARGYAREVRISGNRIIVTAPALSSNFGTDNIYIFELVDS</sequence>
<evidence type="ECO:0000256" key="1">
    <source>
        <dbReference type="SAM" id="Phobius"/>
    </source>
</evidence>
<proteinExistence type="predicted"/>
<keyword evidence="1" id="KW-1133">Transmembrane helix</keyword>
<evidence type="ECO:0008006" key="4">
    <source>
        <dbReference type="Google" id="ProtNLM"/>
    </source>
</evidence>
<dbReference type="InterPro" id="IPR015915">
    <property type="entry name" value="Kelch-typ_b-propeller"/>
</dbReference>
<dbReference type="Proteomes" id="UP000218418">
    <property type="component" value="Chromosome"/>
</dbReference>
<dbReference type="OrthoDB" id="291134at2"/>
<organism evidence="2 3">
    <name type="scientific">Calothrix parasitica NIES-267</name>
    <dbReference type="NCBI Taxonomy" id="1973488"/>
    <lineage>
        <taxon>Bacteria</taxon>
        <taxon>Bacillati</taxon>
        <taxon>Cyanobacteriota</taxon>
        <taxon>Cyanophyceae</taxon>
        <taxon>Nostocales</taxon>
        <taxon>Calotrichaceae</taxon>
        <taxon>Calothrix</taxon>
    </lineage>
</organism>
<dbReference type="Gene3D" id="2.120.10.80">
    <property type="entry name" value="Kelch-type beta propeller"/>
    <property type="match status" value="1"/>
</dbReference>
<accession>A0A1Z4LMJ2</accession>
<keyword evidence="1" id="KW-0472">Membrane</keyword>
<feature type="transmembrane region" description="Helical" evidence="1">
    <location>
        <begin position="12"/>
        <end position="35"/>
    </location>
</feature>
<dbReference type="SUPFAM" id="SSF50965">
    <property type="entry name" value="Galactose oxidase, central domain"/>
    <property type="match status" value="1"/>
</dbReference>
<evidence type="ECO:0000313" key="3">
    <source>
        <dbReference type="Proteomes" id="UP000218418"/>
    </source>
</evidence>
<dbReference type="EMBL" id="AP018227">
    <property type="protein sequence ID" value="BAY82443.1"/>
    <property type="molecule type" value="Genomic_DNA"/>
</dbReference>
<dbReference type="PANTHER" id="PTHR36220:SF1">
    <property type="entry name" value="GAMMA TUBULIN COMPLEX COMPONENT C-TERMINAL DOMAIN-CONTAINING PROTEIN"/>
    <property type="match status" value="1"/>
</dbReference>
<gene>
    <name evidence="2" type="ORF">NIES267_19230</name>
</gene>
<reference evidence="2 3" key="1">
    <citation type="submission" date="2017-06" db="EMBL/GenBank/DDBJ databases">
        <title>Genome sequencing of cyanobaciteial culture collection at National Institute for Environmental Studies (NIES).</title>
        <authorList>
            <person name="Hirose Y."/>
            <person name="Shimura Y."/>
            <person name="Fujisawa T."/>
            <person name="Nakamura Y."/>
            <person name="Kawachi M."/>
        </authorList>
    </citation>
    <scope>NUCLEOTIDE SEQUENCE [LARGE SCALE GENOMIC DNA]</scope>
    <source>
        <strain evidence="2 3">NIES-267</strain>
    </source>
</reference>